<evidence type="ECO:0000256" key="1">
    <source>
        <dbReference type="SAM" id="MobiDB-lite"/>
    </source>
</evidence>
<dbReference type="EMBL" id="JARKIE010000079">
    <property type="protein sequence ID" value="KAJ7688375.1"/>
    <property type="molecule type" value="Genomic_DNA"/>
</dbReference>
<protein>
    <submittedName>
        <fullName evidence="2">Uncharacterized protein</fullName>
    </submittedName>
</protein>
<reference evidence="2" key="1">
    <citation type="submission" date="2023-03" db="EMBL/GenBank/DDBJ databases">
        <title>Massive genome expansion in bonnet fungi (Mycena s.s.) driven by repeated elements and novel gene families across ecological guilds.</title>
        <authorList>
            <consortium name="Lawrence Berkeley National Laboratory"/>
            <person name="Harder C.B."/>
            <person name="Miyauchi S."/>
            <person name="Viragh M."/>
            <person name="Kuo A."/>
            <person name="Thoen E."/>
            <person name="Andreopoulos B."/>
            <person name="Lu D."/>
            <person name="Skrede I."/>
            <person name="Drula E."/>
            <person name="Henrissat B."/>
            <person name="Morin E."/>
            <person name="Kohler A."/>
            <person name="Barry K."/>
            <person name="LaButti K."/>
            <person name="Morin E."/>
            <person name="Salamov A."/>
            <person name="Lipzen A."/>
            <person name="Mereny Z."/>
            <person name="Hegedus B."/>
            <person name="Baldrian P."/>
            <person name="Stursova M."/>
            <person name="Weitz H."/>
            <person name="Taylor A."/>
            <person name="Grigoriev I.V."/>
            <person name="Nagy L.G."/>
            <person name="Martin F."/>
            <person name="Kauserud H."/>
        </authorList>
    </citation>
    <scope>NUCLEOTIDE SEQUENCE</scope>
    <source>
        <strain evidence="2">CBHHK067</strain>
    </source>
</reference>
<keyword evidence="3" id="KW-1185">Reference proteome</keyword>
<proteinExistence type="predicted"/>
<dbReference type="AlphaFoldDB" id="A0AAD7GCS2"/>
<feature type="compositionally biased region" description="Polar residues" evidence="1">
    <location>
        <begin position="17"/>
        <end position="36"/>
    </location>
</feature>
<feature type="region of interest" description="Disordered" evidence="1">
    <location>
        <begin position="1"/>
        <end position="36"/>
    </location>
</feature>
<organism evidence="2 3">
    <name type="scientific">Mycena rosella</name>
    <name type="common">Pink bonnet</name>
    <name type="synonym">Agaricus rosellus</name>
    <dbReference type="NCBI Taxonomy" id="1033263"/>
    <lineage>
        <taxon>Eukaryota</taxon>
        <taxon>Fungi</taxon>
        <taxon>Dikarya</taxon>
        <taxon>Basidiomycota</taxon>
        <taxon>Agaricomycotina</taxon>
        <taxon>Agaricomycetes</taxon>
        <taxon>Agaricomycetidae</taxon>
        <taxon>Agaricales</taxon>
        <taxon>Marasmiineae</taxon>
        <taxon>Mycenaceae</taxon>
        <taxon>Mycena</taxon>
    </lineage>
</organism>
<sequence>MQIQSDRKAPSVLPQRPISSKNQRTAPRRASTSAWLSCTDSPAKGRRLTGRHLVPDARDRILYWPVASSIKQNDARQCIAGPALKRQGAVQGHYCFYEPPSDAFSMLDYC</sequence>
<evidence type="ECO:0000313" key="3">
    <source>
        <dbReference type="Proteomes" id="UP001221757"/>
    </source>
</evidence>
<name>A0AAD7GCS2_MYCRO</name>
<evidence type="ECO:0000313" key="2">
    <source>
        <dbReference type="EMBL" id="KAJ7688375.1"/>
    </source>
</evidence>
<accession>A0AAD7GCS2</accession>
<comment type="caution">
    <text evidence="2">The sequence shown here is derived from an EMBL/GenBank/DDBJ whole genome shotgun (WGS) entry which is preliminary data.</text>
</comment>
<dbReference type="Proteomes" id="UP001221757">
    <property type="component" value="Unassembled WGS sequence"/>
</dbReference>
<gene>
    <name evidence="2" type="ORF">B0H17DRAFT_655296</name>
</gene>